<reference evidence="5" key="1">
    <citation type="journal article" date="2019" name="Int. J. Syst. Evol. Microbiol.">
        <title>The Global Catalogue of Microorganisms (GCM) 10K type strain sequencing project: providing services to taxonomists for standard genome sequencing and annotation.</title>
        <authorList>
            <consortium name="The Broad Institute Genomics Platform"/>
            <consortium name="The Broad Institute Genome Sequencing Center for Infectious Disease"/>
            <person name="Wu L."/>
            <person name="Ma J."/>
        </authorList>
    </citation>
    <scope>NUCLEOTIDE SEQUENCE [LARGE SCALE GENOMIC DNA]</scope>
    <source>
        <strain evidence="5">CGMCC 4.7405</strain>
    </source>
</reference>
<name>A0ABV8BKG3_9PSEU</name>
<evidence type="ECO:0000259" key="2">
    <source>
        <dbReference type="Pfam" id="PF08223"/>
    </source>
</evidence>
<organism evidence="4 5">
    <name type="scientific">Lentzea rhizosphaerae</name>
    <dbReference type="NCBI Taxonomy" id="2041025"/>
    <lineage>
        <taxon>Bacteria</taxon>
        <taxon>Bacillati</taxon>
        <taxon>Actinomycetota</taxon>
        <taxon>Actinomycetes</taxon>
        <taxon>Pseudonocardiales</taxon>
        <taxon>Pseudonocardiaceae</taxon>
        <taxon>Lentzea</taxon>
    </lineage>
</organism>
<dbReference type="EMBL" id="JBHRZI010000005">
    <property type="protein sequence ID" value="MFC3890597.1"/>
    <property type="molecule type" value="Genomic_DNA"/>
</dbReference>
<dbReference type="PANTHER" id="PTHR30319:SF1">
    <property type="entry name" value="TRANSCRIPTIONAL REPRESSOR PAAX"/>
    <property type="match status" value="1"/>
</dbReference>
<dbReference type="Pfam" id="PF07848">
    <property type="entry name" value="PaaX"/>
    <property type="match status" value="1"/>
</dbReference>
<dbReference type="Gene3D" id="3.30.70.2650">
    <property type="match status" value="1"/>
</dbReference>
<dbReference type="RefSeq" id="WP_382368724.1">
    <property type="nucleotide sequence ID" value="NZ_JBHRZI010000005.1"/>
</dbReference>
<evidence type="ECO:0000259" key="3">
    <source>
        <dbReference type="Pfam" id="PF20803"/>
    </source>
</evidence>
<dbReference type="Proteomes" id="UP001595690">
    <property type="component" value="Unassembled WGS sequence"/>
</dbReference>
<dbReference type="InterPro" id="IPR036388">
    <property type="entry name" value="WH-like_DNA-bd_sf"/>
</dbReference>
<proteinExistence type="predicted"/>
<feature type="domain" description="Transcriptional repressor PaaX-like C-terminal" evidence="2">
    <location>
        <begin position="188"/>
        <end position="266"/>
    </location>
</feature>
<accession>A0ABV8BKG3</accession>
<protein>
    <submittedName>
        <fullName evidence="4">PaaX family transcriptional regulator C-terminal domain-containing protein</fullName>
    </submittedName>
</protein>
<dbReference type="InterPro" id="IPR012906">
    <property type="entry name" value="PaaX-like_N"/>
</dbReference>
<evidence type="ECO:0000313" key="4">
    <source>
        <dbReference type="EMBL" id="MFC3890597.1"/>
    </source>
</evidence>
<dbReference type="Gene3D" id="1.20.58.1460">
    <property type="match status" value="1"/>
</dbReference>
<evidence type="ECO:0000313" key="5">
    <source>
        <dbReference type="Proteomes" id="UP001595690"/>
    </source>
</evidence>
<dbReference type="InterPro" id="IPR011965">
    <property type="entry name" value="PaaX_trns_reg"/>
</dbReference>
<evidence type="ECO:0000259" key="1">
    <source>
        <dbReference type="Pfam" id="PF07848"/>
    </source>
</evidence>
<feature type="domain" description="Transcriptional repressor PaaX-like central Cas2-like" evidence="3">
    <location>
        <begin position="105"/>
        <end position="183"/>
    </location>
</feature>
<dbReference type="InterPro" id="IPR013225">
    <property type="entry name" value="PaaX_C"/>
</dbReference>
<gene>
    <name evidence="4" type="ORF">ACFOWZ_03870</name>
</gene>
<dbReference type="PIRSF" id="PIRSF020623">
    <property type="entry name" value="PaaX"/>
    <property type="match status" value="1"/>
</dbReference>
<sequence length="286" mass="31097">MSAELTPPDGGVAGSAVRPETAALALFGDHVLDRGVAVSTVGIVTALGRLGIGEHAARTALGRMGRRGLLRTVRQGRQAFLGLTDHGTAVLRDGQRKLDGDIVDSTWDGRWTLLTFSVPESRRADRHALRTRLGWFGFGPLRSGLWVSTSDADVSATLAELDLLDHAEVFRAEAFRWTDPARIAAEAWDLPAIAAGYSDFLARWGDGAFGHLDELSRRILLGAEWLLLIRRDPVLPSVLLPEGWPGTRAAERFRTLRHGWARQAGELAENVLESVVDEEARSASGR</sequence>
<comment type="caution">
    <text evidence="4">The sequence shown here is derived from an EMBL/GenBank/DDBJ whole genome shotgun (WGS) entry which is preliminary data.</text>
</comment>
<dbReference type="Pfam" id="PF08223">
    <property type="entry name" value="PaaX_C"/>
    <property type="match status" value="1"/>
</dbReference>
<dbReference type="InterPro" id="IPR048846">
    <property type="entry name" value="PaaX-like_central"/>
</dbReference>
<feature type="domain" description="Transcriptional repressor PaaX-like N-terminal" evidence="1">
    <location>
        <begin position="24"/>
        <end position="87"/>
    </location>
</feature>
<keyword evidence="5" id="KW-1185">Reference proteome</keyword>
<dbReference type="PANTHER" id="PTHR30319">
    <property type="entry name" value="PHENYLACETIC ACID REGULATOR-RELATED TRANSCRIPTIONAL REPRESSOR"/>
    <property type="match status" value="1"/>
</dbReference>
<dbReference type="Pfam" id="PF20803">
    <property type="entry name" value="PaaX_M"/>
    <property type="match status" value="1"/>
</dbReference>
<dbReference type="Gene3D" id="1.10.10.10">
    <property type="entry name" value="Winged helix-like DNA-binding domain superfamily/Winged helix DNA-binding domain"/>
    <property type="match status" value="1"/>
</dbReference>